<evidence type="ECO:0000313" key="2">
    <source>
        <dbReference type="Proteomes" id="UP000292702"/>
    </source>
</evidence>
<dbReference type="OrthoDB" id="10611681at2759"/>
<protein>
    <submittedName>
        <fullName evidence="1">Uncharacterized protein</fullName>
    </submittedName>
</protein>
<organism evidence="1 2">
    <name type="scientific">Steccherinum ochraceum</name>
    <dbReference type="NCBI Taxonomy" id="92696"/>
    <lineage>
        <taxon>Eukaryota</taxon>
        <taxon>Fungi</taxon>
        <taxon>Dikarya</taxon>
        <taxon>Basidiomycota</taxon>
        <taxon>Agaricomycotina</taxon>
        <taxon>Agaricomycetes</taxon>
        <taxon>Polyporales</taxon>
        <taxon>Steccherinaceae</taxon>
        <taxon>Steccherinum</taxon>
    </lineage>
</organism>
<gene>
    <name evidence="1" type="ORF">EIP91_005635</name>
</gene>
<evidence type="ECO:0000313" key="1">
    <source>
        <dbReference type="EMBL" id="TCD63357.1"/>
    </source>
</evidence>
<reference evidence="1 2" key="1">
    <citation type="submission" date="2018-11" db="EMBL/GenBank/DDBJ databases">
        <title>Genome assembly of Steccherinum ochraceum LE-BIN_3174, the white-rot fungus of the Steccherinaceae family (The Residual Polyporoid clade, Polyporales, Basidiomycota).</title>
        <authorList>
            <person name="Fedorova T.V."/>
            <person name="Glazunova O.A."/>
            <person name="Landesman E.O."/>
            <person name="Moiseenko K.V."/>
            <person name="Psurtseva N.V."/>
            <person name="Savinova O.S."/>
            <person name="Shakhova N.V."/>
            <person name="Tyazhelova T.V."/>
            <person name="Vasina D.V."/>
        </authorList>
    </citation>
    <scope>NUCLEOTIDE SEQUENCE [LARGE SCALE GENOMIC DNA]</scope>
    <source>
        <strain evidence="1 2">LE-BIN_3174</strain>
    </source>
</reference>
<accession>A0A4V2MVP3</accession>
<keyword evidence="2" id="KW-1185">Reference proteome</keyword>
<dbReference type="Proteomes" id="UP000292702">
    <property type="component" value="Unassembled WGS sequence"/>
</dbReference>
<dbReference type="EMBL" id="RWJN01000304">
    <property type="protein sequence ID" value="TCD63357.1"/>
    <property type="molecule type" value="Genomic_DNA"/>
</dbReference>
<dbReference type="STRING" id="92696.A0A4V2MVP3"/>
<name>A0A4V2MVP3_9APHY</name>
<proteinExistence type="predicted"/>
<sequence length="149" mass="17147">MTEATLRYSYSIEHLNTNHEHESAQLTMQMMVNAIKYNQRSVYPLKGLAALCRMVLNPEEYWEKVYDDPEKAKHPGLEALPGHAIALYNARLLQKVFNLPDDENLAFKRGILSNLPEKVDRESEPSLFDAPLAQEIEMVDVSSIRDQMR</sequence>
<comment type="caution">
    <text evidence="1">The sequence shown here is derived from an EMBL/GenBank/DDBJ whole genome shotgun (WGS) entry which is preliminary data.</text>
</comment>
<dbReference type="AlphaFoldDB" id="A0A4V2MVP3"/>